<reference evidence="6" key="1">
    <citation type="submission" date="2021-12" db="EMBL/GenBank/DDBJ databases">
        <authorList>
            <person name="King R."/>
        </authorList>
    </citation>
    <scope>NUCLEOTIDE SEQUENCE</scope>
</reference>
<gene>
    <name evidence="6" type="ORF">BEMITA_LOCUS10122</name>
</gene>
<proteinExistence type="inferred from homology"/>
<comment type="similarity">
    <text evidence="1">Belongs to the UDP-glycosyltransferase family.</text>
</comment>
<dbReference type="EMBL" id="OU963867">
    <property type="protein sequence ID" value="CAH0391515.1"/>
    <property type="molecule type" value="Genomic_DNA"/>
</dbReference>
<dbReference type="FunFam" id="3.40.50.2000:FF:000021">
    <property type="entry name" value="UDP-glucuronosyltransferase"/>
    <property type="match status" value="1"/>
</dbReference>
<dbReference type="InterPro" id="IPR050271">
    <property type="entry name" value="UDP-glycosyltransferase"/>
</dbReference>
<protein>
    <recommendedName>
        <fullName evidence="8">UDP-glucuronosyltransferase</fullName>
    </recommendedName>
</protein>
<keyword evidence="3" id="KW-0808">Transferase</keyword>
<feature type="signal peptide" evidence="5">
    <location>
        <begin position="1"/>
        <end position="20"/>
    </location>
</feature>
<dbReference type="AlphaFoldDB" id="A0A9P0AF77"/>
<name>A0A9P0AF77_BEMTA</name>
<dbReference type="CDD" id="cd03784">
    <property type="entry name" value="GT1_Gtf-like"/>
    <property type="match status" value="1"/>
</dbReference>
<dbReference type="InterPro" id="IPR002213">
    <property type="entry name" value="UDP_glucos_trans"/>
</dbReference>
<feature type="chain" id="PRO_5040357306" description="UDP-glucuronosyltransferase" evidence="5">
    <location>
        <begin position="21"/>
        <end position="513"/>
    </location>
</feature>
<evidence type="ECO:0000256" key="4">
    <source>
        <dbReference type="SAM" id="Phobius"/>
    </source>
</evidence>
<keyword evidence="4" id="KW-0812">Transmembrane</keyword>
<dbReference type="PANTHER" id="PTHR48043">
    <property type="entry name" value="EG:EG0003.4 PROTEIN-RELATED"/>
    <property type="match status" value="1"/>
</dbReference>
<organism evidence="6 7">
    <name type="scientific">Bemisia tabaci</name>
    <name type="common">Sweetpotato whitefly</name>
    <name type="synonym">Aleurodes tabaci</name>
    <dbReference type="NCBI Taxonomy" id="7038"/>
    <lineage>
        <taxon>Eukaryota</taxon>
        <taxon>Metazoa</taxon>
        <taxon>Ecdysozoa</taxon>
        <taxon>Arthropoda</taxon>
        <taxon>Hexapoda</taxon>
        <taxon>Insecta</taxon>
        <taxon>Pterygota</taxon>
        <taxon>Neoptera</taxon>
        <taxon>Paraneoptera</taxon>
        <taxon>Hemiptera</taxon>
        <taxon>Sternorrhyncha</taxon>
        <taxon>Aleyrodoidea</taxon>
        <taxon>Aleyrodidae</taxon>
        <taxon>Aleyrodinae</taxon>
        <taxon>Bemisia</taxon>
    </lineage>
</organism>
<keyword evidence="4" id="KW-1133">Transmembrane helix</keyword>
<evidence type="ECO:0000313" key="6">
    <source>
        <dbReference type="EMBL" id="CAH0391515.1"/>
    </source>
</evidence>
<accession>A0A9P0AF77</accession>
<evidence type="ECO:0000256" key="3">
    <source>
        <dbReference type="ARBA" id="ARBA00022679"/>
    </source>
</evidence>
<keyword evidence="7" id="KW-1185">Reference proteome</keyword>
<dbReference type="PANTHER" id="PTHR48043:SF159">
    <property type="entry name" value="EG:EG0003.4 PROTEIN-RELATED"/>
    <property type="match status" value="1"/>
</dbReference>
<dbReference type="Proteomes" id="UP001152759">
    <property type="component" value="Chromosome 6"/>
</dbReference>
<evidence type="ECO:0000256" key="2">
    <source>
        <dbReference type="ARBA" id="ARBA00022676"/>
    </source>
</evidence>
<evidence type="ECO:0000256" key="5">
    <source>
        <dbReference type="SAM" id="SignalP"/>
    </source>
</evidence>
<dbReference type="Pfam" id="PF00201">
    <property type="entry name" value="UDPGT"/>
    <property type="match status" value="1"/>
</dbReference>
<feature type="transmembrane region" description="Helical" evidence="4">
    <location>
        <begin position="473"/>
        <end position="496"/>
    </location>
</feature>
<keyword evidence="2" id="KW-0328">Glycosyltransferase</keyword>
<evidence type="ECO:0000313" key="7">
    <source>
        <dbReference type="Proteomes" id="UP001152759"/>
    </source>
</evidence>
<dbReference type="Gene3D" id="3.40.50.2000">
    <property type="entry name" value="Glycogen Phosphorylase B"/>
    <property type="match status" value="1"/>
</dbReference>
<keyword evidence="5" id="KW-0732">Signal</keyword>
<sequence length="513" mass="58474">MSWLMILITSPLIFAHFIEAANILVLAAVSSGSHTIYANAITSALASRGHKLVVLSPDKEKESNPNITTIYLEGGYADEPLFEATLEDIQPSESFVGSFSLLNDYSSSQCQILLNSPGNKKFRRDYKDHKFDLILVDYGVVECFIKYVHVFGHPPTVGFTAFFAVSAYQLGNHHNPAYVPHFQNTVSNRMSFQERFMNWIISEYYLLWRNYIHLPSLNKVAEEFFGFSKPSIADLEGEMSLMLTNEHFSYSYPRPNVPAVVDVAGLQIKPPKPLPKDLEEFFNGAKHGVIYFSLGSNFLSKHMSNERKQLFLKAFSQLPQRVLWKFEGETLQNIPKNVIIRKWCPQTDILGHNNTVLFITHNGYLSTQESIYNGVPMLGVPVVADQFANNEKLTKAGLALGLELKQLKTADQIKEKITTILNNPSFRENVKRLSVLFRDRPMTPLDTAIYWIEYVLRHKGAGHLRVTSLDLAWYQYYLLDIYFVIAVPLFALYYVLKKLLRTVFSEGTKEKKA</sequence>
<evidence type="ECO:0000256" key="1">
    <source>
        <dbReference type="ARBA" id="ARBA00009995"/>
    </source>
</evidence>
<dbReference type="KEGG" id="btab:109035695"/>
<keyword evidence="4" id="KW-0472">Membrane</keyword>
<dbReference type="GO" id="GO:0008194">
    <property type="term" value="F:UDP-glycosyltransferase activity"/>
    <property type="evidence" value="ECO:0007669"/>
    <property type="project" value="InterPro"/>
</dbReference>
<dbReference type="SUPFAM" id="SSF53756">
    <property type="entry name" value="UDP-Glycosyltransferase/glycogen phosphorylase"/>
    <property type="match status" value="1"/>
</dbReference>
<evidence type="ECO:0008006" key="8">
    <source>
        <dbReference type="Google" id="ProtNLM"/>
    </source>
</evidence>